<accession>A0ABY4EM55</accession>
<dbReference type="Pfam" id="PF04122">
    <property type="entry name" value="CW_binding_2"/>
    <property type="match status" value="3"/>
</dbReference>
<keyword evidence="1" id="KW-0732">Signal</keyword>
<organism evidence="2 3">
    <name type="scientific">Halobacillus salinarum</name>
    <dbReference type="NCBI Taxonomy" id="2932257"/>
    <lineage>
        <taxon>Bacteria</taxon>
        <taxon>Bacillati</taxon>
        <taxon>Bacillota</taxon>
        <taxon>Bacilli</taxon>
        <taxon>Bacillales</taxon>
        <taxon>Bacillaceae</taxon>
        <taxon>Halobacillus</taxon>
    </lineage>
</organism>
<dbReference type="Gene3D" id="3.40.50.12090">
    <property type="match status" value="2"/>
</dbReference>
<gene>
    <name evidence="2" type="ORF">MUN89_06200</name>
</gene>
<proteinExistence type="predicted"/>
<dbReference type="Proteomes" id="UP000831787">
    <property type="component" value="Chromosome"/>
</dbReference>
<dbReference type="EMBL" id="CP095073">
    <property type="protein sequence ID" value="UOQ45533.1"/>
    <property type="molecule type" value="Genomic_DNA"/>
</dbReference>
<dbReference type="PANTHER" id="PTHR30032:SF8">
    <property type="entry name" value="GERMINATION-SPECIFIC N-ACETYLMURAMOYL-L-ALANINE AMIDASE"/>
    <property type="match status" value="1"/>
</dbReference>
<evidence type="ECO:0000256" key="1">
    <source>
        <dbReference type="SAM" id="SignalP"/>
    </source>
</evidence>
<feature type="signal peptide" evidence="1">
    <location>
        <begin position="1"/>
        <end position="25"/>
    </location>
</feature>
<dbReference type="RefSeq" id="WP_244712307.1">
    <property type="nucleotide sequence ID" value="NZ_CP095073.1"/>
</dbReference>
<reference evidence="2 3" key="1">
    <citation type="submission" date="2022-04" db="EMBL/GenBank/DDBJ databases">
        <title>Halobacillus sp. isolated from saltern.</title>
        <authorList>
            <person name="Won M."/>
            <person name="Lee C.-M."/>
            <person name="Woen H.-Y."/>
            <person name="Kwon S.-W."/>
        </authorList>
    </citation>
    <scope>NUCLEOTIDE SEQUENCE [LARGE SCALE GENOMIC DNA]</scope>
    <source>
        <strain evidence="2 3">SSBR10-3</strain>
    </source>
</reference>
<dbReference type="PANTHER" id="PTHR30032">
    <property type="entry name" value="N-ACETYLMURAMOYL-L-ALANINE AMIDASE-RELATED"/>
    <property type="match status" value="1"/>
</dbReference>
<name>A0ABY4EM55_9BACI</name>
<protein>
    <submittedName>
        <fullName evidence="2">Cell wall-binding repeat-containing protein</fullName>
    </submittedName>
</protein>
<keyword evidence="3" id="KW-1185">Reference proteome</keyword>
<sequence>MKKVIISAMALLLILSLVPLHNVSASPKFERIAGTNRLETAIEVSKRGWPDGLDNEDQSVILARADNPADALSAASLAGVKDAPILLTETEEIDSIVLKEINRLGAKKVYVLGGTGAISAQVTATLETEDLEVQRINGSSRFETAAAINDFAGTSKNTTAIVANGYTTADALTASGLAAVKGVPIYLSRKDSLPESLPDTIEKVYIYGGTGVVSKDVEESLKEKGIHVHRTAGKNRYETNFTALRSQDFQPDHLIVVRGTSTSKTKEDYPDAVVASGLAHRFNAKVVLVHPTIVEEEPQSYLEDFDLDVFVLGGIGAVSNGVVSEYQQFAGTNPGQGLASEPYSSNQVNMTDYPMNDSASKVEGLYGQTLGLQVIPTPDNNFMVFEGDFLQAYDDEYQTFIMNNDFTYDDIAIQAMKKLGLELSETEIQKGMNKVRGPLNEYSIDNTTFYNQPDYYSQSTQIFVEFDSTVSPYGKTLSELKNTVDFSR</sequence>
<feature type="chain" id="PRO_5046249969" evidence="1">
    <location>
        <begin position="26"/>
        <end position="488"/>
    </location>
</feature>
<evidence type="ECO:0000313" key="2">
    <source>
        <dbReference type="EMBL" id="UOQ45533.1"/>
    </source>
</evidence>
<evidence type="ECO:0000313" key="3">
    <source>
        <dbReference type="Proteomes" id="UP000831787"/>
    </source>
</evidence>
<dbReference type="InterPro" id="IPR007253">
    <property type="entry name" value="Cell_wall-bd_2"/>
</dbReference>
<dbReference type="InterPro" id="IPR051922">
    <property type="entry name" value="Bact_Sporulation_Assoc"/>
</dbReference>